<evidence type="ECO:0000313" key="5">
    <source>
        <dbReference type="EMBL" id="AEH44032.1"/>
    </source>
</evidence>
<evidence type="ECO:0000259" key="4">
    <source>
        <dbReference type="Pfam" id="PF02541"/>
    </source>
</evidence>
<dbReference type="SUPFAM" id="SSF47729">
    <property type="entry name" value="IHF-like DNA-binding proteins"/>
    <property type="match status" value="1"/>
</dbReference>
<dbReference type="FunCoup" id="F8A8Y5">
    <property type="interactions" value="292"/>
</dbReference>
<dbReference type="PANTHER" id="PTHR30005:SF0">
    <property type="entry name" value="RETROGRADE REGULATION PROTEIN 2"/>
    <property type="match status" value="1"/>
</dbReference>
<keyword evidence="2" id="KW-0238">DNA-binding</keyword>
<dbReference type="AlphaFoldDB" id="F8A8Y5"/>
<evidence type="ECO:0000256" key="3">
    <source>
        <dbReference type="RuleBase" id="RU003939"/>
    </source>
</evidence>
<dbReference type="InterPro" id="IPR010992">
    <property type="entry name" value="IHF-like_DNA-bd_dom_sf"/>
</dbReference>
<dbReference type="GO" id="GO:0030527">
    <property type="term" value="F:structural constituent of chromatin"/>
    <property type="evidence" value="ECO:0007669"/>
    <property type="project" value="InterPro"/>
</dbReference>
<dbReference type="SUPFAM" id="SSF53067">
    <property type="entry name" value="Actin-like ATPase domain"/>
    <property type="match status" value="2"/>
</dbReference>
<dbReference type="InterPro" id="IPR000119">
    <property type="entry name" value="Hist_DNA-bd"/>
</dbReference>
<dbReference type="Gene3D" id="3.30.420.150">
    <property type="entry name" value="Exopolyphosphatase. Domain 2"/>
    <property type="match status" value="1"/>
</dbReference>
<dbReference type="CDD" id="cd24054">
    <property type="entry name" value="ASKHA_NBD_AaPPX-GppA_MtPPX2-like"/>
    <property type="match status" value="1"/>
</dbReference>
<sequence>MNKSDLVDILWREFPEFRRRDLELIVNLLFERLTQALKDEERIEIRGFGRFIVKRQKERFFKNPRTGEEQIIPTRKRVIFKVGKDLKERLNQHALASIDLGTQTFRLLIGKASEGDFKILLKERFNVRLGEKLTKEGRISEKAHERGIKALKKIRLLLDKAEVKEVFAAGTEVFRKAQNADYFLEQAQKILGTPVKILSPEEEALYTAKGVLFSLKPESSPVLIIDVGGGSTEYILCHHEKPIKIGSLKLGAVTLKEKFFPSDDIPTSKEMEEAKNEITNFLEEIKYLSPAPHSLIATGGTATCLAALAQGLERYSPAKVHGYFLKTEKLKELVQKLASLSSSEIKFLKGMEEGREDIILPGALIYSALADILNSKGFLISETGILEGLLLHLIEKRPIISENI</sequence>
<dbReference type="GO" id="GO:0016462">
    <property type="term" value="F:pyrophosphatase activity"/>
    <property type="evidence" value="ECO:0007669"/>
    <property type="project" value="TreeGrafter"/>
</dbReference>
<dbReference type="EMBL" id="CP002683">
    <property type="protein sequence ID" value="AEH44032.1"/>
    <property type="molecule type" value="Genomic_DNA"/>
</dbReference>
<dbReference type="eggNOG" id="COG0776">
    <property type="taxonomic scope" value="Bacteria"/>
</dbReference>
<gene>
    <name evidence="5" type="ordered locus">Thein_0147</name>
</gene>
<dbReference type="SMART" id="SM00411">
    <property type="entry name" value="BHL"/>
    <property type="match status" value="1"/>
</dbReference>
<dbReference type="PATRIC" id="fig|667014.3.peg.151"/>
<proteinExistence type="inferred from homology"/>
<dbReference type="eggNOG" id="COG0248">
    <property type="taxonomic scope" value="Bacteria"/>
</dbReference>
<dbReference type="Gene3D" id="3.30.420.40">
    <property type="match status" value="1"/>
</dbReference>
<reference evidence="5 6" key="2">
    <citation type="journal article" date="2012" name="Stand. Genomic Sci.">
        <title>Complete genome sequence of the thermophilic sulfate-reducing ocean bacterium Thermodesulfatator indicus type strain (CIR29812(T)).</title>
        <authorList>
            <person name="Anderson I."/>
            <person name="Saunders E."/>
            <person name="Lapidus A."/>
            <person name="Nolan M."/>
            <person name="Lucas S."/>
            <person name="Tice H."/>
            <person name="Del Rio T.G."/>
            <person name="Cheng J.F."/>
            <person name="Han C."/>
            <person name="Tapia R."/>
            <person name="Goodwin L.A."/>
            <person name="Pitluck S."/>
            <person name="Liolios K."/>
            <person name="Mavromatis K."/>
            <person name="Pagani I."/>
            <person name="Ivanova N."/>
            <person name="Mikhailova N."/>
            <person name="Pati A."/>
            <person name="Chen A."/>
            <person name="Palaniappan K."/>
            <person name="Land M."/>
            <person name="Hauser L."/>
            <person name="Jeffries C.D."/>
            <person name="Chang Y.J."/>
            <person name="Brambilla E.M."/>
            <person name="Rohde M."/>
            <person name="Spring S."/>
            <person name="Goker M."/>
            <person name="Detter J.C."/>
            <person name="Woyke T."/>
            <person name="Bristow J."/>
            <person name="Eisen J.A."/>
            <person name="Markowitz V."/>
            <person name="Hugenholtz P."/>
            <person name="Kyrpides N.C."/>
            <person name="Klenk H.P."/>
        </authorList>
    </citation>
    <scope>NUCLEOTIDE SEQUENCE [LARGE SCALE GENOMIC DNA]</scope>
    <source>
        <strain evidence="6">DSM 15286 / JCM 11887 / CIR29812</strain>
    </source>
</reference>
<evidence type="ECO:0000256" key="1">
    <source>
        <dbReference type="ARBA" id="ARBA00010529"/>
    </source>
</evidence>
<evidence type="ECO:0000256" key="2">
    <source>
        <dbReference type="ARBA" id="ARBA00023125"/>
    </source>
</evidence>
<accession>F8A8Y5</accession>
<dbReference type="KEGG" id="tid:Thein_0147"/>
<keyword evidence="6" id="KW-1185">Reference proteome</keyword>
<protein>
    <submittedName>
        <fullName evidence="5">Ppx/GppA phosphatase</fullName>
    </submittedName>
</protein>
<dbReference type="HOGENOM" id="CLU_025908_1_2_0"/>
<dbReference type="STRING" id="667014.Thein_0147"/>
<dbReference type="Proteomes" id="UP000006793">
    <property type="component" value="Chromosome"/>
</dbReference>
<organism evidence="5 6">
    <name type="scientific">Thermodesulfatator indicus (strain DSM 15286 / JCM 11887 / CIR29812)</name>
    <dbReference type="NCBI Taxonomy" id="667014"/>
    <lineage>
        <taxon>Bacteria</taxon>
        <taxon>Pseudomonadati</taxon>
        <taxon>Thermodesulfobacteriota</taxon>
        <taxon>Thermodesulfobacteria</taxon>
        <taxon>Thermodesulfobacteriales</taxon>
        <taxon>Thermodesulfatatoraceae</taxon>
        <taxon>Thermodesulfatator</taxon>
    </lineage>
</organism>
<dbReference type="PANTHER" id="PTHR30005">
    <property type="entry name" value="EXOPOLYPHOSPHATASE"/>
    <property type="match status" value="1"/>
</dbReference>
<evidence type="ECO:0000313" key="6">
    <source>
        <dbReference type="Proteomes" id="UP000006793"/>
    </source>
</evidence>
<dbReference type="PaxDb" id="667014-Thein_0147"/>
<comment type="similarity">
    <text evidence="1 3">Belongs to the bacterial histone-like protein family.</text>
</comment>
<name>F8A8Y5_THEID</name>
<dbReference type="OrthoDB" id="9807195at2"/>
<feature type="domain" description="Ppx/GppA phosphatase N-terminal" evidence="4">
    <location>
        <begin position="110"/>
        <end position="395"/>
    </location>
</feature>
<dbReference type="CDD" id="cd13836">
    <property type="entry name" value="IHF_B"/>
    <property type="match status" value="1"/>
</dbReference>
<dbReference type="InterPro" id="IPR050273">
    <property type="entry name" value="GppA/Ppx_hydrolase"/>
</dbReference>
<dbReference type="InterPro" id="IPR003695">
    <property type="entry name" value="Ppx_GppA_N"/>
</dbReference>
<dbReference type="GO" id="GO:0003677">
    <property type="term" value="F:DNA binding"/>
    <property type="evidence" value="ECO:0007669"/>
    <property type="project" value="UniProtKB-KW"/>
</dbReference>
<dbReference type="InParanoid" id="F8A8Y5"/>
<dbReference type="Gene3D" id="4.10.520.10">
    <property type="entry name" value="IHF-like DNA-binding proteins"/>
    <property type="match status" value="1"/>
</dbReference>
<dbReference type="PRINTS" id="PR01727">
    <property type="entry name" value="DNABINDINGHU"/>
</dbReference>
<dbReference type="Pfam" id="PF02541">
    <property type="entry name" value="Ppx-GppA"/>
    <property type="match status" value="1"/>
</dbReference>
<dbReference type="Pfam" id="PF00216">
    <property type="entry name" value="Bac_DNA_binding"/>
    <property type="match status" value="1"/>
</dbReference>
<dbReference type="InterPro" id="IPR043129">
    <property type="entry name" value="ATPase_NBD"/>
</dbReference>
<reference evidence="6" key="1">
    <citation type="submission" date="2011-04" db="EMBL/GenBank/DDBJ databases">
        <title>The complete genome of Thermodesulfatator indicus DSM 15286.</title>
        <authorList>
            <person name="Lucas S."/>
            <person name="Copeland A."/>
            <person name="Lapidus A."/>
            <person name="Bruce D."/>
            <person name="Goodwin L."/>
            <person name="Pitluck S."/>
            <person name="Peters L."/>
            <person name="Kyrpides N."/>
            <person name="Mavromatis K."/>
            <person name="Pagani I."/>
            <person name="Ivanova N."/>
            <person name="Saunders L."/>
            <person name="Detter J.C."/>
            <person name="Tapia R."/>
            <person name="Han C."/>
            <person name="Land M."/>
            <person name="Hauser L."/>
            <person name="Markowitz V."/>
            <person name="Cheng J.-F."/>
            <person name="Hugenholtz P."/>
            <person name="Woyke T."/>
            <person name="Wu D."/>
            <person name="Spring S."/>
            <person name="Schroeder M."/>
            <person name="Brambilla E."/>
            <person name="Klenk H.-P."/>
            <person name="Eisen J.A."/>
        </authorList>
    </citation>
    <scope>NUCLEOTIDE SEQUENCE [LARGE SCALE GENOMIC DNA]</scope>
    <source>
        <strain evidence="6">DSM 15286 / JCM 11887 / CIR29812</strain>
    </source>
</reference>